<accession>A0ABM4C0G0</accession>
<dbReference type="InterPro" id="IPR000742">
    <property type="entry name" value="EGF"/>
</dbReference>
<evidence type="ECO:0000256" key="7">
    <source>
        <dbReference type="PROSITE-ProRule" id="PRU00076"/>
    </source>
</evidence>
<feature type="domain" description="VWFD" evidence="12">
    <location>
        <begin position="776"/>
        <end position="971"/>
    </location>
</feature>
<keyword evidence="8" id="KW-0732">Signal</keyword>
<dbReference type="SUPFAM" id="SSF57567">
    <property type="entry name" value="Serine protease inhibitors"/>
    <property type="match status" value="2"/>
</dbReference>
<dbReference type="SMART" id="SM00216">
    <property type="entry name" value="VWD"/>
    <property type="match status" value="3"/>
</dbReference>
<evidence type="ECO:0000256" key="5">
    <source>
        <dbReference type="ARBA" id="ARBA00023180"/>
    </source>
</evidence>
<dbReference type="PANTHER" id="PTHR11339">
    <property type="entry name" value="EXTRACELLULAR MATRIX GLYCOPROTEIN RELATED"/>
    <property type="match status" value="1"/>
</dbReference>
<keyword evidence="1" id="KW-0646">Protease inhibitor</keyword>
<dbReference type="SMART" id="SM00832">
    <property type="entry name" value="C8"/>
    <property type="match status" value="3"/>
</dbReference>
<evidence type="ECO:0000259" key="12">
    <source>
        <dbReference type="PROSITE" id="PS51233"/>
    </source>
</evidence>
<evidence type="ECO:0000256" key="1">
    <source>
        <dbReference type="ARBA" id="ARBA00022690"/>
    </source>
</evidence>
<dbReference type="SMART" id="SM00181">
    <property type="entry name" value="EGF"/>
    <property type="match status" value="3"/>
</dbReference>
<dbReference type="InterPro" id="IPR050780">
    <property type="entry name" value="Mucin_vWF_Thrombospondin_sf"/>
</dbReference>
<feature type="signal peptide" evidence="8">
    <location>
        <begin position="1"/>
        <end position="22"/>
    </location>
</feature>
<dbReference type="InterPro" id="IPR036880">
    <property type="entry name" value="Kunitz_BPTI_sf"/>
</dbReference>
<keyword evidence="4 7" id="KW-1015">Disulfide bond</keyword>
<dbReference type="PROSITE" id="PS50026">
    <property type="entry name" value="EGF_3"/>
    <property type="match status" value="2"/>
</dbReference>
<evidence type="ECO:0000256" key="6">
    <source>
        <dbReference type="PROSITE-ProRule" id="PRU00039"/>
    </source>
</evidence>
<dbReference type="PROSITE" id="PS50279">
    <property type="entry name" value="BPTI_KUNITZ_2"/>
    <property type="match status" value="1"/>
</dbReference>
<feature type="domain" description="BPTI/Kunitz inhibitor" evidence="11">
    <location>
        <begin position="336"/>
        <end position="393"/>
    </location>
</feature>
<dbReference type="PROSITE" id="PS51233">
    <property type="entry name" value="VWFD"/>
    <property type="match status" value="3"/>
</dbReference>
<dbReference type="Gene3D" id="4.10.410.10">
    <property type="entry name" value="Pancreatic trypsin inhibitor Kunitz domain"/>
    <property type="match status" value="1"/>
</dbReference>
<name>A0ABM4C0G0_HYDVU</name>
<dbReference type="PROSITE" id="PS01185">
    <property type="entry name" value="CTCK_1"/>
    <property type="match status" value="1"/>
</dbReference>
<dbReference type="Proteomes" id="UP001652625">
    <property type="component" value="Chromosome 06"/>
</dbReference>
<protein>
    <submittedName>
        <fullName evidence="14">Mucin-2 isoform X4</fullName>
    </submittedName>
</protein>
<evidence type="ECO:0000256" key="4">
    <source>
        <dbReference type="ARBA" id="ARBA00023157"/>
    </source>
</evidence>
<feature type="disulfide bond" evidence="6">
    <location>
        <begin position="4666"/>
        <end position="4720"/>
    </location>
</feature>
<feature type="chain" id="PRO_5045664823" evidence="8">
    <location>
        <begin position="23"/>
        <end position="4778"/>
    </location>
</feature>
<keyword evidence="7" id="KW-0245">EGF-like domain</keyword>
<dbReference type="CDD" id="cd00109">
    <property type="entry name" value="Kunitz-type"/>
    <property type="match status" value="1"/>
</dbReference>
<dbReference type="SMART" id="SM00215">
    <property type="entry name" value="VWC_out"/>
    <property type="match status" value="1"/>
</dbReference>
<dbReference type="InterPro" id="IPR014853">
    <property type="entry name" value="VWF/SSPO/ZAN-like_Cys-rich_dom"/>
</dbReference>
<dbReference type="Pfam" id="PF00094">
    <property type="entry name" value="VWD"/>
    <property type="match status" value="3"/>
</dbReference>
<dbReference type="Gene3D" id="2.10.25.10">
    <property type="entry name" value="Laminin"/>
    <property type="match status" value="3"/>
</dbReference>
<dbReference type="PROSITE" id="PS01225">
    <property type="entry name" value="CTCK_2"/>
    <property type="match status" value="1"/>
</dbReference>
<dbReference type="CDD" id="cd00053">
    <property type="entry name" value="EGF"/>
    <property type="match status" value="1"/>
</dbReference>
<dbReference type="PROSITE" id="PS00022">
    <property type="entry name" value="EGF_1"/>
    <property type="match status" value="2"/>
</dbReference>
<keyword evidence="13" id="KW-1185">Reference proteome</keyword>
<dbReference type="Pfam" id="PF08742">
    <property type="entry name" value="C8"/>
    <property type="match status" value="3"/>
</dbReference>
<dbReference type="PROSITE" id="PS01186">
    <property type="entry name" value="EGF_2"/>
    <property type="match status" value="2"/>
</dbReference>
<keyword evidence="3" id="KW-0722">Serine protease inhibitor</keyword>
<dbReference type="InterPro" id="IPR020901">
    <property type="entry name" value="Prtase_inh_Kunz-CS"/>
</dbReference>
<dbReference type="InterPro" id="IPR036084">
    <property type="entry name" value="Ser_inhib-like_sf"/>
</dbReference>
<feature type="domain" description="VWFD" evidence="12">
    <location>
        <begin position="1261"/>
        <end position="1462"/>
    </location>
</feature>
<comment type="caution">
    <text evidence="7">Lacks conserved residue(s) required for the propagation of feature annotation.</text>
</comment>
<dbReference type="CDD" id="cd19941">
    <property type="entry name" value="TIL"/>
    <property type="match status" value="3"/>
</dbReference>
<feature type="domain" description="EGF-like" evidence="10">
    <location>
        <begin position="163"/>
        <end position="195"/>
    </location>
</feature>
<feature type="disulfide bond" evidence="7">
    <location>
        <begin position="256"/>
        <end position="265"/>
    </location>
</feature>
<feature type="disulfide bond" evidence="6">
    <location>
        <begin position="4655"/>
        <end position="4704"/>
    </location>
</feature>
<reference evidence="14" key="1">
    <citation type="submission" date="2025-08" db="UniProtKB">
        <authorList>
            <consortium name="RefSeq"/>
        </authorList>
    </citation>
    <scope>IDENTIFICATION</scope>
</reference>
<proteinExistence type="predicted"/>
<dbReference type="InterPro" id="IPR001846">
    <property type="entry name" value="VWF_type-D"/>
</dbReference>
<evidence type="ECO:0000256" key="3">
    <source>
        <dbReference type="ARBA" id="ARBA00022900"/>
    </source>
</evidence>
<dbReference type="PANTHER" id="PTHR11339:SF386">
    <property type="entry name" value="HEMOLECTIN, ISOFORM A"/>
    <property type="match status" value="1"/>
</dbReference>
<dbReference type="Pfam" id="PF01826">
    <property type="entry name" value="TIL"/>
    <property type="match status" value="2"/>
</dbReference>
<dbReference type="InterPro" id="IPR002919">
    <property type="entry name" value="TIL_dom"/>
</dbReference>
<dbReference type="SUPFAM" id="SSF57362">
    <property type="entry name" value="BPTI-like"/>
    <property type="match status" value="1"/>
</dbReference>
<dbReference type="SMART" id="SM00131">
    <property type="entry name" value="KU"/>
    <property type="match status" value="1"/>
</dbReference>
<evidence type="ECO:0000259" key="11">
    <source>
        <dbReference type="PROSITE" id="PS50279"/>
    </source>
</evidence>
<evidence type="ECO:0000256" key="2">
    <source>
        <dbReference type="ARBA" id="ARBA00022737"/>
    </source>
</evidence>
<dbReference type="PROSITE" id="PS00280">
    <property type="entry name" value="BPTI_KUNITZ_1"/>
    <property type="match status" value="1"/>
</dbReference>
<feature type="domain" description="EGF-like" evidence="10">
    <location>
        <begin position="230"/>
        <end position="266"/>
    </location>
</feature>
<evidence type="ECO:0000259" key="9">
    <source>
        <dbReference type="PROSITE" id="PS01225"/>
    </source>
</evidence>
<sequence>MYLFGNIWLFVFLTQKWKTIEGTKILHPLESFESSTEFLLDGCLTPFNSGLCQAKLVETLNLDYIGKNCKKYLNKIHTRLCHQKSPTNDHQAYCELNCDRELCNSIFDQSKCNNQSSAYYYQNGACKHGIQLDCGSHHFSSLEECKKNCISLESHKIKRRDIQDLSCNCENGGKCVDPIAGKCVCPAGYMGNKCDKFYCDDFCENGGVCAGPLTCKCPTAYSSKINPFCKQAICELNCGPGGYCGFSNDGQALCICQKGYSGAKCDEKVISKLPVESGVCKTYIDDIINDTDNYINIFASVKEKSYCLNYINDISLNCYSDKVLPRYTLENCYHFCDINQTGNVCGLVFSDSCPSSKKFAYDESLMRCVEFKYKGCLGNKNSYDSYEKCAERYSISGLMYSMSTAVMKTCYVHDKMQYSTFDGLKYQLSTGCSYLLVHDTDSQNNFDIIINNDPKMNYNTTVKRTLDIKADNKAIHLGQKIGDLFIVRVDGNLVSLPYDGTPKIKQAGRYIMVITSDQVIVTFDGREVVEITVPESYRATKKKNSLVGLCGNFDGDHRNDFVDFSGIQRSNVKDFASVFQTNKGLCSENFTPIPFYNPTGSDIFVYENAERICSIIETEAFQPCHDVLDPEVYKLICMQEVLHCNYDLRSDCICGALSQYSRVCLKLGKEIKWRTPALCPVTCKGDMQYYDCGSACPKMCDNLMSSTKCIADCVDGCHCPPDLYFDTATDRCIPRSQCSCYKDGVRYPHGSVRNGQCEDCTCNGGAWSCSKKPCAASCHIYGDPHIKTFDGKQYDMYGQCSYVLVDHCHYGTGKKEFEIIVKNSKCSDNTLYTSCVRSLLVNLTSINTRINFDSISDGSQNSRKYPLVTVNGVETSFVITDQYQIAIIGDENVVFQYQKTKFMIHWTNENIYITVGHEFENQTCGLCGTYNQNKQDDFHTRSDSVETSVTAFTQAWIYSDNDVNQDPLKCHSSLWETSEKPCQIYSTNLPYAKDSCSIINNLSGPFAACHNVVPPSFHYESCLQDACKCQNCYCSVVSQYAKLCMDKGILVHGWRDETKECSMNCPAPKINRQCNTDVSGLTLKCPATCLDISTNDTDACSIRGCVEGCFCPEGYFEDNNQECVKKEKCPCFHNNLIYQFGETRQDRCNNCTCVGGKFECTNINCEGHCEEKGLQYSDCGLTCSNFKLSKQDLRCQSGCFCRDGKVMHENGSCVEPNTQCQCKEADQFYNMGDTSPSDCAKVCNGDRTWKQLSGVDAKPQYDCAAFGQMHYRTFDGKMYKFDGGKCQYIMMSDCKKNGPSQFCDLLQANFNVRVRNTKCIDSYEQYMCKEVTIEMRMNDGSMAEIVLLQENVDVYHHEKKLSFKKGNYPQPLKNVIDGLEIFKSGLFIIVRAYQLDYTVKYDQHNRVYVIPGVKHKWSGNFAGLCGNFNGKDEDDFQKLDNLPADNALQFAKSWTDEASSCSPPIDLDTCTANPEYLPWAQKGCNIIKTGNFTTCHKAVNPEPFVESCMQETCLCKSGGDCACFCSAVSAYVQECNRHGVPIYWRREGLCKLDCCDPCGHSYGYYADNKIPQTCNKEEKQCDPKERCCKGAIVEGCGCPEGTYDDGHHCQNITEKDNILCSSSVIQKSSSTMVPSIFSSYLISSTPQTTKTPLLGSTAEILSSSAMLNSIVSSQIRSSESIHLMSTNILPPSVETETLKVQTTLQSAFSTTVEPSFSTLIISYIKSSESIESTGVTESQKVATSFVTEPATTVFVTSITPPVTTFVASTTVPSPVSSVETVVLETSAEVYKTSSYLVSVSSESTELPPSTSYIETSYSTAFVHPTTSVEVPETSSSEYTESVSTSVLPETSFISITSTYSIIEPSTSVVEISSSTEFVLPTSTLEQTIVVESSTGVTESQKVKTSFVTEPATTVFVTSITPPVTTFVASTAVPSPVSSVETVVLETSAEVYKTSSYLVSVSSESTELPPSTSYIETSYSTAFVHPTTSVEVPETSSSEYTESVSTSVLPETSFISITSTYSIIEPSTSVVEISSSTEFILPTSTLEQTIVVESSTGVTESQKVATSFVTEPTTTVFVTSITPPVTTFVASTTVPPPVSSVETVVLETSAEVYKTSSYLVSVSSESTELPPSTSDIETSYSTAFVHPTTSVEVPETSSSEYTESVSTSVLPETSFISITSIYSIIEPSTSVVEISSSTEFVLPTSTLEQTIVVESSTGVTESQRVKTSFVTEPTTTVFVTSITPPVTTFVASTTVPPPVSSVETVVLETSAEVYKTSSYLVSVSSESTELPPSTSYIETSYSTAFVHPTTSVEVPETSSSEYTESVSTSVLPETSFISITSTYSIIEPSTSVVEISSSTEFVLPTSTLEQTIVVESSTGVTESQKVKTSFVTEPTTTVFVTSITPPVTTFVASTTVPPPVSSVETVVLETSAEVYKTSSYLVSVSSESTELPPSTSYIETSYSTAFVHPTTSVEVPETSSSEYTESVSTSVLPETSFISITSTYSIIEPSTSVVEISSSTEFVLPTSTLEQTIVVESSTGVTESQKVKTSFVTEPTTTVFVTSITPPVTTFVASTTVPPPVSSVETVVLETSAEVYKTSSYLVSVSSESTELPPSTSYIETSYSTAFVHPTTSVEVPETSSSEYTESVSTSVLPETSFISITSTYSIIEPSTSVVEISSSTEFVLPTSTLEQTIFVESSTGVTESQKVKTSFVTEPTTTVFVTSITPPVTTFVASTTVPPPVSSVETVVLETSAEVYKTSSYLVSVSSESTELPPSTSYIETSYSTAFVHPTTSVEVPETSSSEYTESVSTSVLPETSFISITSTYSIIEPSTSVVEISSSTEFVLPTSTLEQTIVVESSTGVTESQKVKTSFVTEPTTTVFVTSITPPVTTFVASTTVPPPVSSVETVVLETSAEVYKTSSYLVSVSSESTELPPSTSYIETSYSTAFVHPTTSVEVPETSSSEYTESVSTSVLPETSFISITSTYSIIEPSTSVVEISSSTEFVLPTSTLEQTIVVESSTGVTESQKVKTSFVTEPTTTVFVTSITPPVTTFVASTTVPPPVSSVETVVLETSAEVYKTSSYLVSVSSESTVLPPSTSYIETSYSTAFVHPTTSVEVPETSSSEYTESISTSVLPETSFISITSTYSIIEPSTSVVEISSSTEFVLPTSTLEQTIIVESSTGVTESQKVKTSFVTEPTTTVFVTSITPPVTTFVASTTVPPPVSSVETVVLETSAEVYKTSSYLVSVSSESTELPPSTSYIETSYSTAFVHPTTSVEVPETSSSEYTESVSTSVLPETSFISITSTYSIIEPSTSVVEISSSTEFVLPTSTLEHTSDLSYFSTNFLTFFPSSTFVLPSPTSTFIFPSDFPFSTLPRSLLTNNIVTLSTTLSSSSLEVFKKSSSQKTLVFPTKSIQTKTTRLLQSSVLYISSAPPVTTVVASTAVPPPVSSVETVVLETSAEVYKTSSYLVSVSSESTELPPSTSYIETSYSTAFVHPTTSVEVPETSSSEYTESVSTSVLPETSFISITSTYSIIEPSTSVVEISSSTEFVLPTSTLEQTIVVESSTGVTESQKVKTSFVTEPTTTVFVTSITPPVTTFVASTTVPPPVSSVETVVLETSAEVYKTSSYLVSVSSESTELPPSTSYIETSYSTAFVHPTTSVEVPETSSSEYTESISTSVLPETSFISITSTYSIIEPSTSVVEISSSTEFVLPTSTLEQTIVVESSTGVSESQKVKTSFVTEPTTTVFVTSITPPVTTFVASTTVPSPVSSVETVVLETSAEVYKTSSYLVSVSSESTELPPSTSYIETSYSTAFVHPTTSVEVPETSSSEYTESVSTSVLPETSFISITSTYSIIEPSTSVVEISSSTEFVLPTSTLEQTIVVESSTGVTESQKVKTSFVTEPTTTVFVTSITPPVTTFVASTTVPPPVSSVETVVLETSAEVYKTSSYLVSVSSESTELPPSTSYIETSYSTAFVHPTTSVEVPETSSSEYTESVSTSVLPETSFISITSIYSIIEPSTSVVEISSSTEFVLPTSTLEQTIVVESSTGVTESQKVKTSFVTEPTTTVFVTSITPPVTTFVASTTVPPPVSSVETVVLETSAEVYKTSSYLVSVSSESTELPPSTSYIETSYSTAFVHPTTSVEVPETSSSEYTESVSTSVLPETSFISITSTYSIIEPSTSVVEISSSTEFVLPTSTLEQTIVVESSTGVTESQKVKTSFVTEPTTTVFVTSITPPVTTFVASTTVPPPVSSVETVVLETSAEVYKTSSYLVSVSSESTELPPSTSYIETSYSTAFVHPTTSVEVPETSSSEYTESVSTSVLPETSFISITSTYSIIELSTSVVEISSSTEFVLPTSTLEQTIVVESSTGVTESQKVKTSFVTEPTTTVFVTSITPPVTTFVASTAVPPPVSSVETVVLETSVEVYKTSSYLVSVSSESTELPPSTSYIETSYSTAFVHPTTSVEVPETSSSKFTTLFVTSESTSTITLETSYISKVVNSEAISSNLGPRSTSMLFSVSTFSSHPATFSSTLKYSILPSISSISIVPTSSVFCPACFYEGSLYGVGESWQDARKCTNFTCTLVSNPCYPSNTSAQIEAKSEVCQSCPSGYISVTRPNQCCPNCIPSEKPFCDRKVYGMEKLVEEDSELGRCESTKKYLITGCGGFCDSTIKAAVGKKVFAPSCSCCQPLRVVSFNVSMVCEDGYRYTTIFHDIQSCSCSSSCHKKPNQIELIDTNEEKRSISFQKIAKLRKDGMQQHQKNVLDHAFVHLKKRSH</sequence>
<feature type="disulfide bond" evidence="7">
    <location>
        <begin position="185"/>
        <end position="194"/>
    </location>
</feature>
<feature type="disulfide bond" evidence="6">
    <location>
        <begin position="4670"/>
        <end position="4722"/>
    </location>
</feature>
<evidence type="ECO:0000259" key="10">
    <source>
        <dbReference type="PROSITE" id="PS50026"/>
    </source>
</evidence>
<dbReference type="InterPro" id="IPR006207">
    <property type="entry name" value="Cys_knot_C"/>
</dbReference>
<dbReference type="InterPro" id="IPR001007">
    <property type="entry name" value="VWF_dom"/>
</dbReference>
<keyword evidence="2" id="KW-0677">Repeat</keyword>
<keyword evidence="5" id="KW-0325">Glycoprotein</keyword>
<evidence type="ECO:0000313" key="13">
    <source>
        <dbReference type="Proteomes" id="UP001652625"/>
    </source>
</evidence>
<feature type="domain" description="VWFD" evidence="12">
    <location>
        <begin position="408"/>
        <end position="587"/>
    </location>
</feature>
<feature type="disulfide bond" evidence="7">
    <location>
        <begin position="234"/>
        <end position="244"/>
    </location>
</feature>
<dbReference type="SMART" id="SM00041">
    <property type="entry name" value="CT"/>
    <property type="match status" value="1"/>
</dbReference>
<evidence type="ECO:0000256" key="8">
    <source>
        <dbReference type="SAM" id="SignalP"/>
    </source>
</evidence>
<evidence type="ECO:0000313" key="14">
    <source>
        <dbReference type="RefSeq" id="XP_065655005.1"/>
    </source>
</evidence>
<organism evidence="13 14">
    <name type="scientific">Hydra vulgaris</name>
    <name type="common">Hydra</name>
    <name type="synonym">Hydra attenuata</name>
    <dbReference type="NCBI Taxonomy" id="6087"/>
    <lineage>
        <taxon>Eukaryota</taxon>
        <taxon>Metazoa</taxon>
        <taxon>Cnidaria</taxon>
        <taxon>Hydrozoa</taxon>
        <taxon>Hydroidolina</taxon>
        <taxon>Anthoathecata</taxon>
        <taxon>Aplanulata</taxon>
        <taxon>Hydridae</taxon>
        <taxon>Hydra</taxon>
    </lineage>
</organism>
<dbReference type="RefSeq" id="XP_065655005.1">
    <property type="nucleotide sequence ID" value="XM_065798933.1"/>
</dbReference>
<dbReference type="GeneID" id="100197067"/>
<dbReference type="InterPro" id="IPR002223">
    <property type="entry name" value="Kunitz_BPTI"/>
</dbReference>
<feature type="domain" description="CTCK" evidence="9">
    <location>
        <begin position="4627"/>
        <end position="4727"/>
    </location>
</feature>
<gene>
    <name evidence="14" type="primary">LOC100197067</name>
</gene>